<dbReference type="InterPro" id="IPR050275">
    <property type="entry name" value="PGM_Phosphatase"/>
</dbReference>
<reference evidence="3" key="1">
    <citation type="submission" date="2016-10" db="EMBL/GenBank/DDBJ databases">
        <authorList>
            <person name="Varghese N."/>
            <person name="Submissions S."/>
        </authorList>
    </citation>
    <scope>NUCLEOTIDE SEQUENCE [LARGE SCALE GENOMIC DNA]</scope>
    <source>
        <strain evidence="3">CGMCC 1.6963</strain>
    </source>
</reference>
<accession>A0A1H9WYT3</accession>
<dbReference type="RefSeq" id="WP_091760220.1">
    <property type="nucleotide sequence ID" value="NZ_FOHB01000006.1"/>
</dbReference>
<protein>
    <submittedName>
        <fullName evidence="2">2,3-bisphosphoglycerate-dependent phosphoglycerate mutase</fullName>
    </submittedName>
</protein>
<dbReference type="Proteomes" id="UP000199019">
    <property type="component" value="Unassembled WGS sequence"/>
</dbReference>
<dbReference type="CDD" id="cd07067">
    <property type="entry name" value="HP_PGM_like"/>
    <property type="match status" value="1"/>
</dbReference>
<name>A0A1H9WYT3_9MICO</name>
<proteinExistence type="predicted"/>
<dbReference type="PANTHER" id="PTHR48100:SF2">
    <property type="entry name" value="CONSERVED PROTEIN"/>
    <property type="match status" value="1"/>
</dbReference>
<dbReference type="SUPFAM" id="SSF53254">
    <property type="entry name" value="Phosphoglycerate mutase-like"/>
    <property type="match status" value="1"/>
</dbReference>
<dbReference type="GO" id="GO:0005737">
    <property type="term" value="C:cytoplasm"/>
    <property type="evidence" value="ECO:0007669"/>
    <property type="project" value="TreeGrafter"/>
</dbReference>
<dbReference type="GO" id="GO:0016791">
    <property type="term" value="F:phosphatase activity"/>
    <property type="evidence" value="ECO:0007669"/>
    <property type="project" value="TreeGrafter"/>
</dbReference>
<feature type="region of interest" description="Disordered" evidence="1">
    <location>
        <begin position="216"/>
        <end position="241"/>
    </location>
</feature>
<keyword evidence="3" id="KW-1185">Reference proteome</keyword>
<evidence type="ECO:0000313" key="2">
    <source>
        <dbReference type="EMBL" id="SES38563.1"/>
    </source>
</evidence>
<evidence type="ECO:0000256" key="1">
    <source>
        <dbReference type="SAM" id="MobiDB-lite"/>
    </source>
</evidence>
<dbReference type="PANTHER" id="PTHR48100">
    <property type="entry name" value="BROAD-SPECIFICITY PHOSPHATASE YOR283W-RELATED"/>
    <property type="match status" value="1"/>
</dbReference>
<dbReference type="InterPro" id="IPR022492">
    <property type="entry name" value="Phosphomutase_MSMEG4193_put"/>
</dbReference>
<dbReference type="InterPro" id="IPR029033">
    <property type="entry name" value="His_PPase_superfam"/>
</dbReference>
<organism evidence="2 3">
    <name type="scientific">Pedococcus cremeus</name>
    <dbReference type="NCBI Taxonomy" id="587636"/>
    <lineage>
        <taxon>Bacteria</taxon>
        <taxon>Bacillati</taxon>
        <taxon>Actinomycetota</taxon>
        <taxon>Actinomycetes</taxon>
        <taxon>Micrococcales</taxon>
        <taxon>Intrasporangiaceae</taxon>
        <taxon>Pedococcus</taxon>
    </lineage>
</organism>
<gene>
    <name evidence="2" type="ORF">SAMN05216199_3186</name>
</gene>
<dbReference type="Pfam" id="PF00300">
    <property type="entry name" value="His_Phos_1"/>
    <property type="match status" value="1"/>
</dbReference>
<dbReference type="STRING" id="587636.SAMN05216199_3186"/>
<dbReference type="SMART" id="SM00855">
    <property type="entry name" value="PGAM"/>
    <property type="match status" value="1"/>
</dbReference>
<dbReference type="OrthoDB" id="4120859at2"/>
<dbReference type="Gene3D" id="3.40.50.1240">
    <property type="entry name" value="Phosphoglycerate mutase-like"/>
    <property type="match status" value="1"/>
</dbReference>
<dbReference type="NCBIfam" id="TIGR03848">
    <property type="entry name" value="MSMEG_4193"/>
    <property type="match status" value="1"/>
</dbReference>
<dbReference type="InterPro" id="IPR013078">
    <property type="entry name" value="His_Pase_superF_clade-1"/>
</dbReference>
<dbReference type="EMBL" id="FOHB01000006">
    <property type="protein sequence ID" value="SES38563.1"/>
    <property type="molecule type" value="Genomic_DNA"/>
</dbReference>
<evidence type="ECO:0000313" key="3">
    <source>
        <dbReference type="Proteomes" id="UP000199019"/>
    </source>
</evidence>
<dbReference type="AlphaFoldDB" id="A0A1H9WYT3"/>
<sequence>MPICLLVRHGHSTANAQGLLAGRLAGVALDDTGRGQVKALADRFAGLSVARVVSSPLERCRETALAVASATSPALDVQLDEGLWECGYGAWTGRLLKELVDEPLWRVVQDQPSAARFPDHEEYAAESMLEMRHRAVATVRRHDAEVAEQHGPHALWVAVSHGDVIKAVLADAAGSHFDHLQRFRADPASVSVVHYTERRPFLVGANDTGSDLARLVPPAKPEVPEGDAPVGGGSATTEPAG</sequence>